<feature type="compositionally biased region" description="Polar residues" evidence="1">
    <location>
        <begin position="734"/>
        <end position="755"/>
    </location>
</feature>
<reference evidence="2" key="2">
    <citation type="submission" date="2020-05" db="EMBL/GenBank/DDBJ databases">
        <authorList>
            <person name="Kim H.-S."/>
            <person name="Proctor R.H."/>
            <person name="Brown D.W."/>
        </authorList>
    </citation>
    <scope>NUCLEOTIDE SEQUENCE</scope>
    <source>
        <strain evidence="2">NRRL 45417</strain>
    </source>
</reference>
<dbReference type="Proteomes" id="UP000604273">
    <property type="component" value="Unassembled WGS sequence"/>
</dbReference>
<dbReference type="OrthoDB" id="4754366at2759"/>
<keyword evidence="3" id="KW-1185">Reference proteome</keyword>
<feature type="compositionally biased region" description="Basic and acidic residues" evidence="1">
    <location>
        <begin position="10"/>
        <end position="21"/>
    </location>
</feature>
<name>A0A8H4WUN7_9HYPO</name>
<feature type="region of interest" description="Disordered" evidence="1">
    <location>
        <begin position="1"/>
        <end position="40"/>
    </location>
</feature>
<sequence length="809" mass="91202">MSDTQNNKRRASDRPEDEPPKKRGRPSKAALTSKVPENSVSRVQAHQMLIRHDPLDYSSQGESSFYDELVPWPKKFEWRDEDNDVIDEEWEKSEIKEMSERLNTSQYAQLFLLFKICLRLYRTTPIALLSPICALRYQVVSKNSLSNEWIMSGTFCEKLSSIMVHPCWKENIDSLALALRWTVICRLDSRSPWAASVKFSCPVIQRVQDRIISYGDRPLEISYHEMHKAERERASDRGESLSTLSEILFEVGEAVPKCNKVKPNAEPKYNHIFGWSVLPVTVWDLRVLAQVVDSMEFKPEWNYSVEDALNAWKAENSGPELPPQDKLSLIYAISHKSVFRHLRLVARQITSVQGTDTDDDQSQSSNPLSPSGDNESQQNASSPDHQSRRQTAVGESSDEESEASSNPTGRRQRLRRRHVVTDSDSEDSAPVGPEELDFTFEPAPVSGGEEVDDKIAETFDAGVNFDSDEFSPQATQESDGWRPRGPTLSESLPLGRPASPIYASLRESQMLAELSELRKENKSLRDGQKKLQDLFDKGVKQQNEVIAKSIKEQNVLMLQGQKEQMELMVKMQEQLKSMQSELSEFRQAKEASSRGDNVQRHPERPRLPEVPVTVSNVAPESPELGTNPLAPQNDVALLEEVTGVDPMDEDIPPEQAEPRQATPEPESPEQPVTAAPEALPSTPEQNTRKQKMPEPETSMQRVETVQEHHDEPVSTNPEPLEEGEDRTHAGPQLPDSSRQTLVPSTSAKVSSQSLIKGSLPGLAERPIRKERRIRSMRGLVSSGTPISSVQRSIFQTPKSELLKMWKKIE</sequence>
<evidence type="ECO:0000313" key="2">
    <source>
        <dbReference type="EMBL" id="KAF4950521.1"/>
    </source>
</evidence>
<feature type="region of interest" description="Disordered" evidence="1">
    <location>
        <begin position="352"/>
        <end position="448"/>
    </location>
</feature>
<feature type="region of interest" description="Disordered" evidence="1">
    <location>
        <begin position="579"/>
        <end position="788"/>
    </location>
</feature>
<comment type="caution">
    <text evidence="2">The sequence shown here is derived from an EMBL/GenBank/DDBJ whole genome shotgun (WGS) entry which is preliminary data.</text>
</comment>
<feature type="region of interest" description="Disordered" evidence="1">
    <location>
        <begin position="464"/>
        <end position="497"/>
    </location>
</feature>
<protein>
    <submittedName>
        <fullName evidence="2">Uncharacterized protein</fullName>
    </submittedName>
</protein>
<reference evidence="2" key="1">
    <citation type="journal article" date="2020" name="BMC Genomics">
        <title>Correction to: Identification and distribution of gene clusters required for synthesis of sphingolipid metabolism inhibitors in diverse species of the filamentous fungus Fusarium.</title>
        <authorList>
            <person name="Kim H.S."/>
            <person name="Lohmar J.M."/>
            <person name="Busman M."/>
            <person name="Brown D.W."/>
            <person name="Naumann T.A."/>
            <person name="Divon H.H."/>
            <person name="Lysoe E."/>
            <person name="Uhlig S."/>
            <person name="Proctor R.H."/>
        </authorList>
    </citation>
    <scope>NUCLEOTIDE SEQUENCE</scope>
    <source>
        <strain evidence="2">NRRL 45417</strain>
    </source>
</reference>
<evidence type="ECO:0000313" key="3">
    <source>
        <dbReference type="Proteomes" id="UP000604273"/>
    </source>
</evidence>
<feature type="compositionally biased region" description="Basic and acidic residues" evidence="1">
    <location>
        <begin position="583"/>
        <end position="607"/>
    </location>
</feature>
<evidence type="ECO:0000256" key="1">
    <source>
        <dbReference type="SAM" id="MobiDB-lite"/>
    </source>
</evidence>
<organism evidence="2 3">
    <name type="scientific">Fusarium gaditjirri</name>
    <dbReference type="NCBI Taxonomy" id="282569"/>
    <lineage>
        <taxon>Eukaryota</taxon>
        <taxon>Fungi</taxon>
        <taxon>Dikarya</taxon>
        <taxon>Ascomycota</taxon>
        <taxon>Pezizomycotina</taxon>
        <taxon>Sordariomycetes</taxon>
        <taxon>Hypocreomycetidae</taxon>
        <taxon>Hypocreales</taxon>
        <taxon>Nectriaceae</taxon>
        <taxon>Fusarium</taxon>
        <taxon>Fusarium nisikadoi species complex</taxon>
    </lineage>
</organism>
<dbReference type="EMBL" id="JABFAI010000206">
    <property type="protein sequence ID" value="KAF4950521.1"/>
    <property type="molecule type" value="Genomic_DNA"/>
</dbReference>
<dbReference type="AlphaFoldDB" id="A0A8H4WUN7"/>
<feature type="compositionally biased region" description="Polar residues" evidence="1">
    <location>
        <begin position="366"/>
        <end position="394"/>
    </location>
</feature>
<gene>
    <name evidence="2" type="ORF">FGADI_8140</name>
</gene>
<proteinExistence type="predicted"/>
<accession>A0A8H4WUN7</accession>